<proteinExistence type="predicted"/>
<dbReference type="EMBL" id="JARK01000162">
    <property type="protein sequence ID" value="EYC41629.1"/>
    <property type="molecule type" value="Genomic_DNA"/>
</dbReference>
<evidence type="ECO:0000256" key="1">
    <source>
        <dbReference type="SAM" id="MobiDB-lite"/>
    </source>
</evidence>
<organism evidence="2 3">
    <name type="scientific">Ancylostoma ceylanicum</name>
    <dbReference type="NCBI Taxonomy" id="53326"/>
    <lineage>
        <taxon>Eukaryota</taxon>
        <taxon>Metazoa</taxon>
        <taxon>Ecdysozoa</taxon>
        <taxon>Nematoda</taxon>
        <taxon>Chromadorea</taxon>
        <taxon>Rhabditida</taxon>
        <taxon>Rhabditina</taxon>
        <taxon>Rhabditomorpha</taxon>
        <taxon>Strongyloidea</taxon>
        <taxon>Ancylostomatidae</taxon>
        <taxon>Ancylostomatinae</taxon>
        <taxon>Ancylostoma</taxon>
    </lineage>
</organism>
<evidence type="ECO:0000313" key="2">
    <source>
        <dbReference type="EMBL" id="EYC41629.1"/>
    </source>
</evidence>
<reference evidence="3" key="1">
    <citation type="journal article" date="2015" name="Nat. Genet.">
        <title>The genome and transcriptome of the zoonotic hookworm Ancylostoma ceylanicum identify infection-specific gene families.</title>
        <authorList>
            <person name="Schwarz E.M."/>
            <person name="Hu Y."/>
            <person name="Antoshechkin I."/>
            <person name="Miller M.M."/>
            <person name="Sternberg P.W."/>
            <person name="Aroian R.V."/>
        </authorList>
    </citation>
    <scope>NUCLEOTIDE SEQUENCE</scope>
    <source>
        <strain evidence="3">HY135</strain>
    </source>
</reference>
<evidence type="ECO:0000313" key="3">
    <source>
        <dbReference type="Proteomes" id="UP000024635"/>
    </source>
</evidence>
<comment type="caution">
    <text evidence="2">The sequence shown here is derived from an EMBL/GenBank/DDBJ whole genome shotgun (WGS) entry which is preliminary data.</text>
</comment>
<dbReference type="AlphaFoldDB" id="A0A016WPA0"/>
<gene>
    <name evidence="2" type="primary">Acey_s0562.g3503</name>
    <name evidence="2" type="ORF">Y032_0562g3503</name>
</gene>
<sequence length="96" mass="11277">MPNSNERCDCGQTKRPDRLRSHRDPEQVNYEAFTNSLVFHIMENKGISKWRNLVFEPVIKANSRKILPARIIVMGKHHFRDHERLVSHSAENISIK</sequence>
<feature type="region of interest" description="Disordered" evidence="1">
    <location>
        <begin position="1"/>
        <end position="26"/>
    </location>
</feature>
<keyword evidence="3" id="KW-1185">Reference proteome</keyword>
<accession>A0A016WPA0</accession>
<name>A0A016WPA0_9BILA</name>
<dbReference type="Proteomes" id="UP000024635">
    <property type="component" value="Unassembled WGS sequence"/>
</dbReference>
<protein>
    <submittedName>
        <fullName evidence="2">Uncharacterized protein</fullName>
    </submittedName>
</protein>